<dbReference type="EMBL" id="JAQMWT010000188">
    <property type="protein sequence ID" value="KAJ8607926.1"/>
    <property type="molecule type" value="Genomic_DNA"/>
</dbReference>
<evidence type="ECO:0000259" key="6">
    <source>
        <dbReference type="Pfam" id="PF02797"/>
    </source>
</evidence>
<dbReference type="PANTHER" id="PTHR11877:SF46">
    <property type="entry name" value="TYPE III POLYKETIDE SYNTHASE A"/>
    <property type="match status" value="1"/>
</dbReference>
<dbReference type="Pfam" id="PF02797">
    <property type="entry name" value="Chal_sti_synt_C"/>
    <property type="match status" value="1"/>
</dbReference>
<dbReference type="Gene3D" id="3.40.47.10">
    <property type="match status" value="2"/>
</dbReference>
<proteinExistence type="inferred from homology"/>
<dbReference type="GO" id="GO:0016747">
    <property type="term" value="F:acyltransferase activity, transferring groups other than amino-acyl groups"/>
    <property type="evidence" value="ECO:0007669"/>
    <property type="project" value="InterPro"/>
</dbReference>
<evidence type="ECO:0000256" key="4">
    <source>
        <dbReference type="SAM" id="Phobius"/>
    </source>
</evidence>
<feature type="domain" description="Chalcone/stilbene synthase C-terminal" evidence="6">
    <location>
        <begin position="273"/>
        <end position="411"/>
    </location>
</feature>
<dbReference type="SUPFAM" id="SSF53901">
    <property type="entry name" value="Thiolase-like"/>
    <property type="match status" value="1"/>
</dbReference>
<dbReference type="InterPro" id="IPR011141">
    <property type="entry name" value="Polyketide_synthase_type-III"/>
</dbReference>
<dbReference type="CDD" id="cd00831">
    <property type="entry name" value="CHS_like"/>
    <property type="match status" value="1"/>
</dbReference>
<reference evidence="7" key="1">
    <citation type="submission" date="2023-01" db="EMBL/GenBank/DDBJ databases">
        <title>Metagenome sequencing of chrysophaentin producing Chrysophaeum taylorii.</title>
        <authorList>
            <person name="Davison J."/>
            <person name="Bewley C."/>
        </authorList>
    </citation>
    <scope>NUCLEOTIDE SEQUENCE</scope>
    <source>
        <strain evidence="7">NIES-1699</strain>
    </source>
</reference>
<organism evidence="7 8">
    <name type="scientific">Chrysophaeum taylorii</name>
    <dbReference type="NCBI Taxonomy" id="2483200"/>
    <lineage>
        <taxon>Eukaryota</taxon>
        <taxon>Sar</taxon>
        <taxon>Stramenopiles</taxon>
        <taxon>Ochrophyta</taxon>
        <taxon>Pelagophyceae</taxon>
        <taxon>Pelagomonadales</taxon>
        <taxon>Pelagomonadaceae</taxon>
        <taxon>Chrysophaeum</taxon>
    </lineage>
</organism>
<dbReference type="AlphaFoldDB" id="A0AAD7XKX6"/>
<dbReference type="Proteomes" id="UP001230188">
    <property type="component" value="Unassembled WGS sequence"/>
</dbReference>
<gene>
    <name evidence="7" type="ORF">CTAYLR_009098</name>
</gene>
<evidence type="ECO:0008006" key="9">
    <source>
        <dbReference type="Google" id="ProtNLM"/>
    </source>
</evidence>
<sequence length="413" mass="44467">MDSVLASLPVETKYAVAVIVVLLTLLVVSLVSKPSETKLIPTIMGMATGNPFYRVSQKQALAIAEKCPECNTIRPVLARIYGNSRIDYRYMAVPDFTPEQKVSGDTNFFSKDLSFKMPIEKRLDMFREKAVPLVTKVCKEAIADAGVSLDQIGKLVVVSSTGFLGPGLDCELIKTLGLSRGVDRSLIGFMGCAAAMNGFRVANDYAASHPGQMALMCCVEISSVHTTFDDNVNDAILHAIFADGCAAAVISGERPGSAAAKGKFGMVDTHACLMEGTDDGITLSINENGISCVLSKYLPQYIAKNMGGYVDSFLSKHALQKSDLDFWAIHPGGRRIIEEAQNGLGLTEEQAKYSWQVLSQYGNMLSPSVMFVLELILNDHKKELAAGKRGLKQGLAFSFSPGVGAEGVLIKVM</sequence>
<evidence type="ECO:0000259" key="5">
    <source>
        <dbReference type="Pfam" id="PF00195"/>
    </source>
</evidence>
<protein>
    <recommendedName>
        <fullName evidence="9">Type III polyketide synthase</fullName>
    </recommendedName>
</protein>
<keyword evidence="3" id="KW-0012">Acyltransferase</keyword>
<dbReference type="Pfam" id="PF00195">
    <property type="entry name" value="Chal_sti_synt_N"/>
    <property type="match status" value="1"/>
</dbReference>
<comment type="caution">
    <text evidence="7">The sequence shown here is derived from an EMBL/GenBank/DDBJ whole genome shotgun (WGS) entry which is preliminary data.</text>
</comment>
<keyword evidence="4" id="KW-0812">Transmembrane</keyword>
<dbReference type="InterPro" id="IPR001099">
    <property type="entry name" value="Chalcone/stilbene_synt_N"/>
</dbReference>
<accession>A0AAD7XKX6</accession>
<dbReference type="PIRSF" id="PIRSF000451">
    <property type="entry name" value="PKS_III"/>
    <property type="match status" value="1"/>
</dbReference>
<evidence type="ECO:0000256" key="3">
    <source>
        <dbReference type="RuleBase" id="RU003633"/>
    </source>
</evidence>
<keyword evidence="2 3" id="KW-0808">Transferase</keyword>
<feature type="domain" description="Chalcone/stilbene synthase N-terminal" evidence="5">
    <location>
        <begin position="42"/>
        <end position="251"/>
    </location>
</feature>
<dbReference type="PANTHER" id="PTHR11877">
    <property type="entry name" value="HYDROXYMETHYLGLUTARYL-COA SYNTHASE"/>
    <property type="match status" value="1"/>
</dbReference>
<dbReference type="InterPro" id="IPR016039">
    <property type="entry name" value="Thiolase-like"/>
</dbReference>
<keyword evidence="4" id="KW-0472">Membrane</keyword>
<keyword evidence="8" id="KW-1185">Reference proteome</keyword>
<feature type="transmembrane region" description="Helical" evidence="4">
    <location>
        <begin position="12"/>
        <end position="31"/>
    </location>
</feature>
<name>A0AAD7XKX6_9STRA</name>
<dbReference type="InterPro" id="IPR012328">
    <property type="entry name" value="Chalcone/stilbene_synt_C"/>
</dbReference>
<evidence type="ECO:0000256" key="1">
    <source>
        <dbReference type="ARBA" id="ARBA00005531"/>
    </source>
</evidence>
<dbReference type="GO" id="GO:0030639">
    <property type="term" value="P:polyketide biosynthetic process"/>
    <property type="evidence" value="ECO:0007669"/>
    <property type="project" value="TreeGrafter"/>
</dbReference>
<keyword evidence="4" id="KW-1133">Transmembrane helix</keyword>
<evidence type="ECO:0000256" key="2">
    <source>
        <dbReference type="ARBA" id="ARBA00022679"/>
    </source>
</evidence>
<evidence type="ECO:0000313" key="8">
    <source>
        <dbReference type="Proteomes" id="UP001230188"/>
    </source>
</evidence>
<comment type="similarity">
    <text evidence="1 3">Belongs to the thiolase-like superfamily. Chalcone/stilbene synthases family.</text>
</comment>
<evidence type="ECO:0000313" key="7">
    <source>
        <dbReference type="EMBL" id="KAJ8607926.1"/>
    </source>
</evidence>